<proteinExistence type="predicted"/>
<protein>
    <recommendedName>
        <fullName evidence="1">site-specific DNA-methyltransferase (adenine-specific)</fullName>
        <ecNumber evidence="1">2.1.1.72</ecNumber>
    </recommendedName>
</protein>
<evidence type="ECO:0000256" key="1">
    <source>
        <dbReference type="ARBA" id="ARBA00011900"/>
    </source>
</evidence>
<evidence type="ECO:0000256" key="4">
    <source>
        <dbReference type="ARBA" id="ARBA00022691"/>
    </source>
</evidence>
<keyword evidence="4" id="KW-0949">S-adenosyl-L-methionine</keyword>
<dbReference type="InterPro" id="IPR002052">
    <property type="entry name" value="DNA_methylase_N6_adenine_CS"/>
</dbReference>
<dbReference type="InterPro" id="IPR011639">
    <property type="entry name" value="MethylTrfase_TaqI-like_dom"/>
</dbReference>
<dbReference type="PANTHER" id="PTHR33841:SF1">
    <property type="entry name" value="DNA METHYLTRANSFERASE A"/>
    <property type="match status" value="1"/>
</dbReference>
<dbReference type="EC" id="2.1.1.72" evidence="1"/>
<dbReference type="RefSeq" id="WP_250750567.1">
    <property type="nucleotide sequence ID" value="NZ_CP098401.1"/>
</dbReference>
<keyword evidence="2" id="KW-0489">Methyltransferase</keyword>
<sequence length="1085" mass="123786">MRIDRGRARGHLERGEFQHLFVEELGWDRARETHRIPIGDDLIVANAVADKRSFKVFVVQSPASAGMLAIADRRLVRDRLAPHARENLVIFVSADHQSQIWQWTRREIGRPLALREYTFIAGQTGESLLQRLDHLIVDLDEEEEITILDVADRARLAFDAERPSRRFYDRFKTEHDAFLARIGGIASDDDRSWYASVMLNRLMFVYFIQQKGFLDGDRNYLRNRLQRIQAAEGPDQFHRFYRQFLLRLFFDGLGGQEADRSTEVANLLGRVPYLNGGMFVEHFLEQTHDIEISDAAFVAILDFFDEFDWHLDDRPVRTDNEINPDVLGYIFERYINNKQMGAYYTKEDVTEYIGRSTVIPRLLDMVAKQVPNAFSGEDAVWTHLRNDPGRYIFPSLKVGAEHDLPANITQTSAAADGEVPENLGLPRETWRGFIDRKGRHEQLHTALAGGEVSSPDAMVSMNLDIRQFAQDVIDRADDPSLIDAFYRSLSEISVLDPTCGSGAFLFAVLNLLEPIYEATLDRMAVFLDEATRTGWVWNGALRTRFETIVAEAASHRNRKYFVFRSIVVNNLFGVDIMEEAVEICKLRLFLKLASQLEEQADIEPLPDIDFNVRAGNALIGYTDHPRASGRGLDLAATQDELERQVAGLSGGHARYRQIQFGDRSEAGALKRQLIADQEQLDATLNRSLGERYSARTESALSQWAGSHQPFHWWAAYYEQMERGGFDVIVGNPPYISSTKVRREYTVLDLETERAGDIYAWVMERSASLLAEGGRSGMIVPLSLSFSSRFTSLREVLTRSYAVNWYSSFGRIPAALFAHDVRVRNTIHVGRKATSGERTRQNLTGRLHRWFEQERPFLFETLAFTQFQPSAWAGLVPKVHTPALVAMFEGERGRQIPRTPTVEELTRRTGTHVLHFKKSAYNWLNFCRELPPCYDRDGTLIPHTKFGTVPFATREDRDLAFLMLNGKWEFAYWYMIGDDFDVTIGMFEGLPLPLPRLSPDQRQELLSIAEELETAMRNAVSFKLNAGKRVGNFNLARCRHITDRSDIIFGEAFGWMDAWADVELLYAQAVKTSYADAEDDAGEDGD</sequence>
<dbReference type="InterPro" id="IPR029063">
    <property type="entry name" value="SAM-dependent_MTases_sf"/>
</dbReference>
<dbReference type="Pfam" id="PF07669">
    <property type="entry name" value="Eco57I"/>
    <property type="match status" value="1"/>
</dbReference>
<dbReference type="EMBL" id="CP098401">
    <property type="protein sequence ID" value="URW75045.1"/>
    <property type="molecule type" value="Genomic_DNA"/>
</dbReference>
<dbReference type="PANTHER" id="PTHR33841">
    <property type="entry name" value="DNA METHYLTRANSFERASE YEEA-RELATED"/>
    <property type="match status" value="1"/>
</dbReference>
<reference evidence="7" key="1">
    <citation type="submission" date="2022-05" db="EMBL/GenBank/DDBJ databases">
        <title>Sphingomonas sp. strain RMG20 Genome sequencing and assembly.</title>
        <authorList>
            <person name="Kim I."/>
        </authorList>
    </citation>
    <scope>NUCLEOTIDE SEQUENCE</scope>
    <source>
        <strain evidence="7">RMG20</strain>
    </source>
</reference>
<dbReference type="InterPro" id="IPR050953">
    <property type="entry name" value="N4_N6_ade-DNA_methylase"/>
</dbReference>
<keyword evidence="3" id="KW-0808">Transferase</keyword>
<evidence type="ECO:0000313" key="8">
    <source>
        <dbReference type="Proteomes" id="UP001055580"/>
    </source>
</evidence>
<dbReference type="SUPFAM" id="SSF53335">
    <property type="entry name" value="S-adenosyl-L-methionine-dependent methyltransferases"/>
    <property type="match status" value="1"/>
</dbReference>
<dbReference type="Gene3D" id="3.40.50.150">
    <property type="entry name" value="Vaccinia Virus protein VP39"/>
    <property type="match status" value="1"/>
</dbReference>
<comment type="catalytic activity">
    <reaction evidence="5">
        <text>a 2'-deoxyadenosine in DNA + S-adenosyl-L-methionine = an N(6)-methyl-2'-deoxyadenosine in DNA + S-adenosyl-L-homocysteine + H(+)</text>
        <dbReference type="Rhea" id="RHEA:15197"/>
        <dbReference type="Rhea" id="RHEA-COMP:12418"/>
        <dbReference type="Rhea" id="RHEA-COMP:12419"/>
        <dbReference type="ChEBI" id="CHEBI:15378"/>
        <dbReference type="ChEBI" id="CHEBI:57856"/>
        <dbReference type="ChEBI" id="CHEBI:59789"/>
        <dbReference type="ChEBI" id="CHEBI:90615"/>
        <dbReference type="ChEBI" id="CHEBI:90616"/>
        <dbReference type="EC" id="2.1.1.72"/>
    </reaction>
</comment>
<evidence type="ECO:0000256" key="2">
    <source>
        <dbReference type="ARBA" id="ARBA00022603"/>
    </source>
</evidence>
<evidence type="ECO:0000259" key="6">
    <source>
        <dbReference type="Pfam" id="PF07669"/>
    </source>
</evidence>
<evidence type="ECO:0000313" key="7">
    <source>
        <dbReference type="EMBL" id="URW75045.1"/>
    </source>
</evidence>
<evidence type="ECO:0000256" key="3">
    <source>
        <dbReference type="ARBA" id="ARBA00022679"/>
    </source>
</evidence>
<feature type="domain" description="Type II methyltransferase M.TaqI-like" evidence="6">
    <location>
        <begin position="569"/>
        <end position="808"/>
    </location>
</feature>
<name>A0ABY4TRM5_9SPHN</name>
<dbReference type="Proteomes" id="UP001055580">
    <property type="component" value="Chromosome"/>
</dbReference>
<organism evidence="7 8">
    <name type="scientific">Sphingomonas donggukensis</name>
    <dbReference type="NCBI Taxonomy" id="2949093"/>
    <lineage>
        <taxon>Bacteria</taxon>
        <taxon>Pseudomonadati</taxon>
        <taxon>Pseudomonadota</taxon>
        <taxon>Alphaproteobacteria</taxon>
        <taxon>Sphingomonadales</taxon>
        <taxon>Sphingomonadaceae</taxon>
        <taxon>Sphingomonas</taxon>
    </lineage>
</organism>
<accession>A0ABY4TRM5</accession>
<gene>
    <name evidence="7" type="ORF">M9980_10800</name>
</gene>
<evidence type="ECO:0000256" key="5">
    <source>
        <dbReference type="ARBA" id="ARBA00047942"/>
    </source>
</evidence>
<dbReference type="PROSITE" id="PS00092">
    <property type="entry name" value="N6_MTASE"/>
    <property type="match status" value="1"/>
</dbReference>
<dbReference type="PRINTS" id="PR00507">
    <property type="entry name" value="N12N6MTFRASE"/>
</dbReference>
<keyword evidence="8" id="KW-1185">Reference proteome</keyword>